<feature type="region of interest" description="Disordered" evidence="1">
    <location>
        <begin position="34"/>
        <end position="54"/>
    </location>
</feature>
<evidence type="ECO:0000313" key="2">
    <source>
        <dbReference type="EMBL" id="KIN92998.1"/>
    </source>
</evidence>
<keyword evidence="3" id="KW-1185">Reference proteome</keyword>
<sequence>MAYYRERRIRNRGASASSWQNNIAELIYDSSTDQSRTRSDGAAFRMGSKVESSSNGPKFLIRWAPALSGPNAHQTFFVYAGTATLGSHNRSLSTRMIPERTMLPLFADENEVPLCDKGSLERQMMLAITRSHTSGGTLIRSWVTILWNACWLLDYSIGRSPRQAPFRYSSQRLSLLPRPPAFHDEIQCEVNVQRVPVSVGVDARRPSVSVRQFTAILYARSGSKQGYRNTVVIVQAELQKPGFAQDRFVLDPNRDTGIKVLYGGVKRPMSCAFLQHKSEPESLSECYKCSVTSEPFATWLAATEKYEP</sequence>
<dbReference type="Proteomes" id="UP000054217">
    <property type="component" value="Unassembled WGS sequence"/>
</dbReference>
<dbReference type="HOGENOM" id="CLU_903500_0_0_1"/>
<reference evidence="3" key="2">
    <citation type="submission" date="2015-01" db="EMBL/GenBank/DDBJ databases">
        <title>Evolutionary Origins and Diversification of the Mycorrhizal Mutualists.</title>
        <authorList>
            <consortium name="DOE Joint Genome Institute"/>
            <consortium name="Mycorrhizal Genomics Consortium"/>
            <person name="Kohler A."/>
            <person name="Kuo A."/>
            <person name="Nagy L.G."/>
            <person name="Floudas D."/>
            <person name="Copeland A."/>
            <person name="Barry K.W."/>
            <person name="Cichocki N."/>
            <person name="Veneault-Fourrey C."/>
            <person name="LaButti K."/>
            <person name="Lindquist E.A."/>
            <person name="Lipzen A."/>
            <person name="Lundell T."/>
            <person name="Morin E."/>
            <person name="Murat C."/>
            <person name="Riley R."/>
            <person name="Ohm R."/>
            <person name="Sun H."/>
            <person name="Tunlid A."/>
            <person name="Henrissat B."/>
            <person name="Grigoriev I.V."/>
            <person name="Hibbett D.S."/>
            <person name="Martin F."/>
        </authorList>
    </citation>
    <scope>NUCLEOTIDE SEQUENCE [LARGE SCALE GENOMIC DNA]</scope>
    <source>
        <strain evidence="3">Marx 270</strain>
    </source>
</reference>
<dbReference type="InParanoid" id="A0A0C3NBQ0"/>
<organism evidence="2 3">
    <name type="scientific">Pisolithus tinctorius Marx 270</name>
    <dbReference type="NCBI Taxonomy" id="870435"/>
    <lineage>
        <taxon>Eukaryota</taxon>
        <taxon>Fungi</taxon>
        <taxon>Dikarya</taxon>
        <taxon>Basidiomycota</taxon>
        <taxon>Agaricomycotina</taxon>
        <taxon>Agaricomycetes</taxon>
        <taxon>Agaricomycetidae</taxon>
        <taxon>Boletales</taxon>
        <taxon>Sclerodermatineae</taxon>
        <taxon>Pisolithaceae</taxon>
        <taxon>Pisolithus</taxon>
    </lineage>
</organism>
<protein>
    <submittedName>
        <fullName evidence="2">Uncharacterized protein</fullName>
    </submittedName>
</protein>
<dbReference type="STRING" id="870435.A0A0C3NBQ0"/>
<dbReference type="OrthoDB" id="2712356at2759"/>
<evidence type="ECO:0000313" key="3">
    <source>
        <dbReference type="Proteomes" id="UP000054217"/>
    </source>
</evidence>
<accession>A0A0C3NBQ0</accession>
<gene>
    <name evidence="2" type="ORF">M404DRAFT_36495</name>
</gene>
<evidence type="ECO:0000256" key="1">
    <source>
        <dbReference type="SAM" id="MobiDB-lite"/>
    </source>
</evidence>
<reference evidence="2 3" key="1">
    <citation type="submission" date="2014-04" db="EMBL/GenBank/DDBJ databases">
        <authorList>
            <consortium name="DOE Joint Genome Institute"/>
            <person name="Kuo A."/>
            <person name="Kohler A."/>
            <person name="Costa M.D."/>
            <person name="Nagy L.G."/>
            <person name="Floudas D."/>
            <person name="Copeland A."/>
            <person name="Barry K.W."/>
            <person name="Cichocki N."/>
            <person name="Veneault-Fourrey C."/>
            <person name="LaButti K."/>
            <person name="Lindquist E.A."/>
            <person name="Lipzen A."/>
            <person name="Lundell T."/>
            <person name="Morin E."/>
            <person name="Murat C."/>
            <person name="Sun H."/>
            <person name="Tunlid A."/>
            <person name="Henrissat B."/>
            <person name="Grigoriev I.V."/>
            <person name="Hibbett D.S."/>
            <person name="Martin F."/>
            <person name="Nordberg H.P."/>
            <person name="Cantor M.N."/>
            <person name="Hua S.X."/>
        </authorList>
    </citation>
    <scope>NUCLEOTIDE SEQUENCE [LARGE SCALE GENOMIC DNA]</scope>
    <source>
        <strain evidence="2 3">Marx 270</strain>
    </source>
</reference>
<name>A0A0C3NBQ0_PISTI</name>
<dbReference type="EMBL" id="KN832260">
    <property type="protein sequence ID" value="KIN92998.1"/>
    <property type="molecule type" value="Genomic_DNA"/>
</dbReference>
<dbReference type="AlphaFoldDB" id="A0A0C3NBQ0"/>
<proteinExistence type="predicted"/>